<evidence type="ECO:0000256" key="3">
    <source>
        <dbReference type="ARBA" id="ARBA00022729"/>
    </source>
</evidence>
<dbReference type="InterPro" id="IPR017853">
    <property type="entry name" value="GH"/>
</dbReference>
<keyword evidence="6" id="KW-1185">Reference proteome</keyword>
<feature type="domain" description="Glycosyl hydrolase family 13 catalytic" evidence="4">
    <location>
        <begin position="227"/>
        <end position="619"/>
    </location>
</feature>
<dbReference type="Proteomes" id="UP001217838">
    <property type="component" value="Unassembled WGS sequence"/>
</dbReference>
<keyword evidence="5" id="KW-0378">Hydrolase</keyword>
<dbReference type="PANTHER" id="PTHR10357">
    <property type="entry name" value="ALPHA-AMYLASE FAMILY MEMBER"/>
    <property type="match status" value="1"/>
</dbReference>
<reference evidence="5 6" key="1">
    <citation type="submission" date="2022-11" db="EMBL/GenBank/DDBJ databases">
        <title>Minimal conservation of predation-associated metabolite biosynthetic gene clusters underscores biosynthetic potential of Myxococcota including descriptions for ten novel species: Archangium lansinium sp. nov., Myxococcus landrumus sp. nov., Nannocystis bai.</title>
        <authorList>
            <person name="Ahearne A."/>
            <person name="Stevens C."/>
            <person name="Dowd S."/>
        </authorList>
    </citation>
    <scope>NUCLEOTIDE SEQUENCE [LARGE SCALE GENOMIC DNA]</scope>
    <source>
        <strain evidence="5 6">NCELM</strain>
    </source>
</reference>
<dbReference type="RefSeq" id="WP_272008066.1">
    <property type="nucleotide sequence ID" value="NZ_JAQNDN010000024.1"/>
</dbReference>
<comment type="caution">
    <text evidence="5">The sequence shown here is derived from an EMBL/GenBank/DDBJ whole genome shotgun (WGS) entry which is preliminary data.</text>
</comment>
<dbReference type="InterPro" id="IPR014756">
    <property type="entry name" value="Ig_E-set"/>
</dbReference>
<sequence>MRGGGRHVRVMVAAIAVGLAACEDAAPPRRDCTMTVWAQPLRAGASLEIVGSWNAWYVPGVPLRTSAEDPQWQVAQLELPPGEYGYLIVEDGVDRVDEHNPLTTFWREQEDLEVSLLRIADCAQPELVVDAVEATPAGTWSASARLLAGADGSPLLRAEGRASDGTVVPAVIDPASGSITVERAGLPRGKHSLELVAVDRAGREARARAVGWVEPAAARPQEGVLVQVMIDRFRGPGGATLAPPASPGGRAGGTLDGIEAELESIVALGATALWLSPVYVNPTEAREGRGDGHLYEGYHGYWPLESRAVDPRIGGEAALRSLVAAAHARGIRVLLDLVPNHVYEANERYMTHASDDLWNRSDPTCVCGLGSCDWGRYIQTCWFTPYLPDLRLERPEALRWAYEDAVWWMEEFDVDGMRIDAVPMMPRAATRRIAAEVRERLAPREASFFVGEVFTGPGAGGIEVIRYYLGPEGLDSVFDFPLMWALRDAVAHESAGFEAVETSLLAVEAKTAGSGGTLARMIGNHDTTRFLSEAAGGTAPDPWASPEPQPVATEPYERQALALGLVLTLPGLPVIYYGDEVGLAGGNDPDCRRVMPAADALMAPQAKLLATTRRLGQLRRCSPALLRGERRALVAEGEAYAFERATPEGQRALVLAWRAGQAGTIALEDMSFAPGPYVDALTEEQIEVTPGAEVAMAPRSLRVLMPAGDPCL</sequence>
<organism evidence="5 6">
    <name type="scientific">Nannocystis radixulma</name>
    <dbReference type="NCBI Taxonomy" id="2995305"/>
    <lineage>
        <taxon>Bacteria</taxon>
        <taxon>Pseudomonadati</taxon>
        <taxon>Myxococcota</taxon>
        <taxon>Polyangia</taxon>
        <taxon>Nannocystales</taxon>
        <taxon>Nannocystaceae</taxon>
        <taxon>Nannocystis</taxon>
    </lineage>
</organism>
<evidence type="ECO:0000256" key="2">
    <source>
        <dbReference type="ARBA" id="ARBA00022723"/>
    </source>
</evidence>
<evidence type="ECO:0000313" key="5">
    <source>
        <dbReference type="EMBL" id="MDC0674109.1"/>
    </source>
</evidence>
<proteinExistence type="predicted"/>
<dbReference type="SMART" id="SM00642">
    <property type="entry name" value="Aamy"/>
    <property type="match status" value="1"/>
</dbReference>
<keyword evidence="2" id="KW-0479">Metal-binding</keyword>
<dbReference type="Pfam" id="PF00128">
    <property type="entry name" value="Alpha-amylase"/>
    <property type="match status" value="1"/>
</dbReference>
<comment type="cofactor">
    <cofactor evidence="1">
        <name>Ca(2+)</name>
        <dbReference type="ChEBI" id="CHEBI:29108"/>
    </cofactor>
</comment>
<dbReference type="PANTHER" id="PTHR10357:SF215">
    <property type="entry name" value="ALPHA-AMYLASE 1"/>
    <property type="match status" value="1"/>
</dbReference>
<dbReference type="PROSITE" id="PS51257">
    <property type="entry name" value="PROKAR_LIPOPROTEIN"/>
    <property type="match status" value="1"/>
</dbReference>
<dbReference type="SUPFAM" id="SSF81296">
    <property type="entry name" value="E set domains"/>
    <property type="match status" value="1"/>
</dbReference>
<dbReference type="EMBL" id="JAQNDN010000024">
    <property type="protein sequence ID" value="MDC0674109.1"/>
    <property type="molecule type" value="Genomic_DNA"/>
</dbReference>
<evidence type="ECO:0000256" key="1">
    <source>
        <dbReference type="ARBA" id="ARBA00001913"/>
    </source>
</evidence>
<dbReference type="InterPro" id="IPR006047">
    <property type="entry name" value="GH13_cat_dom"/>
</dbReference>
<dbReference type="SUPFAM" id="SSF51445">
    <property type="entry name" value="(Trans)glycosidases"/>
    <property type="match status" value="1"/>
</dbReference>
<gene>
    <name evidence="5" type="ORF">POL58_40555</name>
</gene>
<evidence type="ECO:0000259" key="4">
    <source>
        <dbReference type="SMART" id="SM00642"/>
    </source>
</evidence>
<keyword evidence="3" id="KW-0732">Signal</keyword>
<evidence type="ECO:0000313" key="6">
    <source>
        <dbReference type="Proteomes" id="UP001217838"/>
    </source>
</evidence>
<name>A0ABT5BIX5_9BACT</name>
<dbReference type="Gene3D" id="3.20.20.80">
    <property type="entry name" value="Glycosidases"/>
    <property type="match status" value="1"/>
</dbReference>
<dbReference type="Gene3D" id="2.60.40.10">
    <property type="entry name" value="Immunoglobulins"/>
    <property type="match status" value="1"/>
</dbReference>
<accession>A0ABT5BIX5</accession>
<dbReference type="InterPro" id="IPR013783">
    <property type="entry name" value="Ig-like_fold"/>
</dbReference>
<protein>
    <submittedName>
        <fullName evidence="5">Alpha-amylase family glycosyl hydrolase</fullName>
    </submittedName>
</protein>
<dbReference type="GO" id="GO:0016787">
    <property type="term" value="F:hydrolase activity"/>
    <property type="evidence" value="ECO:0007669"/>
    <property type="project" value="UniProtKB-KW"/>
</dbReference>